<dbReference type="PANTHER" id="PTHR11795:SF450">
    <property type="entry name" value="ABC TRANSPORTER PERMEASE PROTEIN"/>
    <property type="match status" value="1"/>
</dbReference>
<dbReference type="Proteomes" id="UP001596166">
    <property type="component" value="Unassembled WGS sequence"/>
</dbReference>
<evidence type="ECO:0000256" key="4">
    <source>
        <dbReference type="ARBA" id="ARBA00022692"/>
    </source>
</evidence>
<dbReference type="PANTHER" id="PTHR11795">
    <property type="entry name" value="BRANCHED-CHAIN AMINO ACID TRANSPORT SYSTEM PERMEASE PROTEIN LIVH"/>
    <property type="match status" value="1"/>
</dbReference>
<gene>
    <name evidence="10" type="ORF">ACFPMG_22405</name>
</gene>
<evidence type="ECO:0000256" key="5">
    <source>
        <dbReference type="ARBA" id="ARBA00022970"/>
    </source>
</evidence>
<dbReference type="InterPro" id="IPR052157">
    <property type="entry name" value="BCAA_transport_permease"/>
</dbReference>
<evidence type="ECO:0000256" key="1">
    <source>
        <dbReference type="ARBA" id="ARBA00004651"/>
    </source>
</evidence>
<dbReference type="EMBL" id="JBHSLC010000049">
    <property type="protein sequence ID" value="MFC5357762.1"/>
    <property type="molecule type" value="Genomic_DNA"/>
</dbReference>
<evidence type="ECO:0000256" key="9">
    <source>
        <dbReference type="SAM" id="Phobius"/>
    </source>
</evidence>
<dbReference type="Pfam" id="PF02653">
    <property type="entry name" value="BPD_transp_2"/>
    <property type="match status" value="1"/>
</dbReference>
<comment type="caution">
    <text evidence="10">The sequence shown here is derived from an EMBL/GenBank/DDBJ whole genome shotgun (WGS) entry which is preliminary data.</text>
</comment>
<feature type="transmembrane region" description="Helical" evidence="9">
    <location>
        <begin position="147"/>
        <end position="167"/>
    </location>
</feature>
<evidence type="ECO:0000256" key="6">
    <source>
        <dbReference type="ARBA" id="ARBA00022989"/>
    </source>
</evidence>
<reference evidence="11" key="1">
    <citation type="journal article" date="2019" name="Int. J. Syst. Evol. Microbiol.">
        <title>The Global Catalogue of Microorganisms (GCM) 10K type strain sequencing project: providing services to taxonomists for standard genome sequencing and annotation.</title>
        <authorList>
            <consortium name="The Broad Institute Genomics Platform"/>
            <consortium name="The Broad Institute Genome Sequencing Center for Infectious Disease"/>
            <person name="Wu L."/>
            <person name="Ma J."/>
        </authorList>
    </citation>
    <scope>NUCLEOTIDE SEQUENCE [LARGE SCALE GENOMIC DNA]</scope>
    <source>
        <strain evidence="11">CCUG 58760</strain>
    </source>
</reference>
<dbReference type="InterPro" id="IPR001851">
    <property type="entry name" value="ABC_transp_permease"/>
</dbReference>
<organism evidence="10 11">
    <name type="scientific">Azospirillum himalayense</name>
    <dbReference type="NCBI Taxonomy" id="654847"/>
    <lineage>
        <taxon>Bacteria</taxon>
        <taxon>Pseudomonadati</taxon>
        <taxon>Pseudomonadota</taxon>
        <taxon>Alphaproteobacteria</taxon>
        <taxon>Rhodospirillales</taxon>
        <taxon>Azospirillaceae</taxon>
        <taxon>Azospirillum</taxon>
    </lineage>
</organism>
<proteinExistence type="inferred from homology"/>
<keyword evidence="4 9" id="KW-0812">Transmembrane</keyword>
<feature type="transmembrane region" description="Helical" evidence="9">
    <location>
        <begin position="196"/>
        <end position="218"/>
    </location>
</feature>
<comment type="subcellular location">
    <subcellularLocation>
        <location evidence="1">Cell membrane</location>
        <topology evidence="1">Multi-pass membrane protein</topology>
    </subcellularLocation>
</comment>
<feature type="transmembrane region" description="Helical" evidence="9">
    <location>
        <begin position="230"/>
        <end position="259"/>
    </location>
</feature>
<protein>
    <submittedName>
        <fullName evidence="10">Branched-chain amino acid ABC transporter permease</fullName>
    </submittedName>
</protein>
<keyword evidence="5" id="KW-0029">Amino-acid transport</keyword>
<keyword evidence="11" id="KW-1185">Reference proteome</keyword>
<feature type="transmembrane region" description="Helical" evidence="9">
    <location>
        <begin position="266"/>
        <end position="286"/>
    </location>
</feature>
<evidence type="ECO:0000256" key="2">
    <source>
        <dbReference type="ARBA" id="ARBA00022448"/>
    </source>
</evidence>
<feature type="transmembrane region" description="Helical" evidence="9">
    <location>
        <begin position="6"/>
        <end position="31"/>
    </location>
</feature>
<evidence type="ECO:0000256" key="7">
    <source>
        <dbReference type="ARBA" id="ARBA00023136"/>
    </source>
</evidence>
<accession>A0ABW0G9N8</accession>
<evidence type="ECO:0000313" key="10">
    <source>
        <dbReference type="EMBL" id="MFC5357762.1"/>
    </source>
</evidence>
<dbReference type="RefSeq" id="WP_376997410.1">
    <property type="nucleotide sequence ID" value="NZ_JBHSLC010000049.1"/>
</dbReference>
<keyword evidence="6 9" id="KW-1133">Transmembrane helix</keyword>
<evidence type="ECO:0000256" key="3">
    <source>
        <dbReference type="ARBA" id="ARBA00022475"/>
    </source>
</evidence>
<sequence length="300" mass="30856">MRKDDAMHFVLQLVFAGVCVGAVYALIAMGLSLTFWTTRTLNFGQGSLLMTASVATVAMLAAGMPAAIAVPLGILLAGGLMVVAERIAIRPLLKSGDSMGWVVSTLGLGIFLQGFVSTVFGSQAIAFPSLVFDSLDSVDIAGVQVSSQYLAVLGLSLTLMVAMELFLRRSAWGRAVRAVSHDADAAALAGIPVRRVIVLSFVASGVLAGIAGVMVAQITGTVDPSFGFNLMVLGFVAAVFGGMGNTAGALVGGIALGVIEKLVGGYVSTAAEHGMAFAILMVILAIRPQGLFGRKEFTKV</sequence>
<dbReference type="CDD" id="cd06582">
    <property type="entry name" value="TM_PBP1_LivH_like"/>
    <property type="match status" value="1"/>
</dbReference>
<feature type="transmembrane region" description="Helical" evidence="9">
    <location>
        <begin position="101"/>
        <end position="127"/>
    </location>
</feature>
<comment type="similarity">
    <text evidence="8">Belongs to the binding-protein-dependent transport system permease family. LivHM subfamily.</text>
</comment>
<evidence type="ECO:0000313" key="11">
    <source>
        <dbReference type="Proteomes" id="UP001596166"/>
    </source>
</evidence>
<evidence type="ECO:0000256" key="8">
    <source>
        <dbReference type="ARBA" id="ARBA00037998"/>
    </source>
</evidence>
<keyword evidence="7 9" id="KW-0472">Membrane</keyword>
<name>A0ABW0G9N8_9PROT</name>
<keyword evidence="3" id="KW-1003">Cell membrane</keyword>
<keyword evidence="2" id="KW-0813">Transport</keyword>